<reference evidence="1" key="1">
    <citation type="journal article" date="2023" name="G3 (Bethesda)">
        <title>A reference genome for the long-term kleptoplast-retaining sea slug Elysia crispata morphotype clarki.</title>
        <authorList>
            <person name="Eastman K.E."/>
            <person name="Pendleton A.L."/>
            <person name="Shaikh M.A."/>
            <person name="Suttiyut T."/>
            <person name="Ogas R."/>
            <person name="Tomko P."/>
            <person name="Gavelis G."/>
            <person name="Widhalm J.R."/>
            <person name="Wisecaver J.H."/>
        </authorList>
    </citation>
    <scope>NUCLEOTIDE SEQUENCE</scope>
    <source>
        <strain evidence="1">ECLA1</strain>
    </source>
</reference>
<evidence type="ECO:0000313" key="1">
    <source>
        <dbReference type="EMBL" id="KAK3764742.1"/>
    </source>
</evidence>
<sequence>MPVCSFLAQNAESFMLAVEAAARDQERRGDLASPTQVELFAKSATAVTSAKKVMTGTTLEAASNAAAHLSGLLGTIADSSSQRTVDSVERSISG</sequence>
<organism evidence="1 2">
    <name type="scientific">Elysia crispata</name>
    <name type="common">lettuce slug</name>
    <dbReference type="NCBI Taxonomy" id="231223"/>
    <lineage>
        <taxon>Eukaryota</taxon>
        <taxon>Metazoa</taxon>
        <taxon>Spiralia</taxon>
        <taxon>Lophotrochozoa</taxon>
        <taxon>Mollusca</taxon>
        <taxon>Gastropoda</taxon>
        <taxon>Heterobranchia</taxon>
        <taxon>Euthyneura</taxon>
        <taxon>Panpulmonata</taxon>
        <taxon>Sacoglossa</taxon>
        <taxon>Placobranchoidea</taxon>
        <taxon>Plakobranchidae</taxon>
        <taxon>Elysia</taxon>
    </lineage>
</organism>
<dbReference type="Proteomes" id="UP001283361">
    <property type="component" value="Unassembled WGS sequence"/>
</dbReference>
<gene>
    <name evidence="1" type="ORF">RRG08_004983</name>
</gene>
<dbReference type="EMBL" id="JAWDGP010004410">
    <property type="protein sequence ID" value="KAK3764742.1"/>
    <property type="molecule type" value="Genomic_DNA"/>
</dbReference>
<keyword evidence="2" id="KW-1185">Reference proteome</keyword>
<protein>
    <submittedName>
        <fullName evidence="1">Uncharacterized protein</fullName>
    </submittedName>
</protein>
<name>A0AAE0ZA89_9GAST</name>
<proteinExistence type="predicted"/>
<comment type="caution">
    <text evidence="1">The sequence shown here is derived from an EMBL/GenBank/DDBJ whole genome shotgun (WGS) entry which is preliminary data.</text>
</comment>
<dbReference type="AlphaFoldDB" id="A0AAE0ZA89"/>
<evidence type="ECO:0000313" key="2">
    <source>
        <dbReference type="Proteomes" id="UP001283361"/>
    </source>
</evidence>
<accession>A0AAE0ZA89</accession>